<keyword evidence="6" id="KW-1185">Reference proteome</keyword>
<dbReference type="GO" id="GO:0004190">
    <property type="term" value="F:aspartic-type endopeptidase activity"/>
    <property type="evidence" value="ECO:0007669"/>
    <property type="project" value="InterPro"/>
</dbReference>
<comment type="similarity">
    <text evidence="1 2">Belongs to the peptidase A24 family.</text>
</comment>
<gene>
    <name evidence="5" type="ordered locus">Caci_8142</name>
</gene>
<dbReference type="InterPro" id="IPR000045">
    <property type="entry name" value="Prepilin_IV_endopep_pep"/>
</dbReference>
<proteinExistence type="inferred from homology"/>
<dbReference type="PANTHER" id="PTHR30487">
    <property type="entry name" value="TYPE 4 PREPILIN-LIKE PROTEINS LEADER PEPTIDE-PROCESSING ENZYME"/>
    <property type="match status" value="1"/>
</dbReference>
<dbReference type="Pfam" id="PF01478">
    <property type="entry name" value="Peptidase_A24"/>
    <property type="match status" value="1"/>
</dbReference>
<dbReference type="PANTHER" id="PTHR30487:SF0">
    <property type="entry name" value="PREPILIN LEADER PEPTIDASE_N-METHYLTRANSFERASE-RELATED"/>
    <property type="match status" value="1"/>
</dbReference>
<feature type="transmembrane region" description="Helical" evidence="3">
    <location>
        <begin position="145"/>
        <end position="165"/>
    </location>
</feature>
<evidence type="ECO:0000259" key="4">
    <source>
        <dbReference type="Pfam" id="PF01478"/>
    </source>
</evidence>
<dbReference type="STRING" id="479433.Caci_8142"/>
<feature type="domain" description="Prepilin type IV endopeptidase peptidase" evidence="4">
    <location>
        <begin position="98"/>
        <end position="211"/>
    </location>
</feature>
<dbReference type="Gene3D" id="1.20.120.1220">
    <property type="match status" value="1"/>
</dbReference>
<feature type="transmembrane region" description="Helical" evidence="3">
    <location>
        <begin position="185"/>
        <end position="212"/>
    </location>
</feature>
<dbReference type="InParanoid" id="C7QIR5"/>
<dbReference type="HOGENOM" id="CLU_057101_2_0_11"/>
<keyword evidence="3" id="KW-0472">Membrane</keyword>
<feature type="transmembrane region" description="Helical" evidence="3">
    <location>
        <begin position="224"/>
        <end position="241"/>
    </location>
</feature>
<keyword evidence="3" id="KW-0812">Transmembrane</keyword>
<sequence length="242" mass="24903" precursor="true">MDVGVAIALVAALCGPALARGAYQMSVDAGTPARYRCGHCGQRLPGGGLRFALWAGHCDQCRERLGPRVWLVAAVAAVGGFAVGHRLGSDAATPAFLAFVLGCVLLAFIDLAVRRLPDQLTAPLAVLGLVGLSTAAYLGRDMGLLYRGLTAAALAGGLFLALAWIRPDGEGMGLGDAKLAAVLGLFLGYLGWSDLVLGMFAGTFSAAVFALVMLRTGRMDRKSALTYGPFLILGAVLAVLVG</sequence>
<dbReference type="EMBL" id="CP001700">
    <property type="protein sequence ID" value="ACU76965.1"/>
    <property type="molecule type" value="Genomic_DNA"/>
</dbReference>
<accession>C7QIR5</accession>
<dbReference type="GO" id="GO:0006465">
    <property type="term" value="P:signal peptide processing"/>
    <property type="evidence" value="ECO:0007669"/>
    <property type="project" value="TreeGrafter"/>
</dbReference>
<dbReference type="InterPro" id="IPR050882">
    <property type="entry name" value="Prepilin_peptidase/N-MTase"/>
</dbReference>
<dbReference type="Proteomes" id="UP000000851">
    <property type="component" value="Chromosome"/>
</dbReference>
<keyword evidence="3" id="KW-1133">Transmembrane helix</keyword>
<evidence type="ECO:0000256" key="1">
    <source>
        <dbReference type="ARBA" id="ARBA00005801"/>
    </source>
</evidence>
<name>C7QIR5_CATAD</name>
<reference evidence="5 6" key="1">
    <citation type="journal article" date="2009" name="Stand. Genomic Sci.">
        <title>Complete genome sequence of Catenulispora acidiphila type strain (ID 139908).</title>
        <authorList>
            <person name="Copeland A."/>
            <person name="Lapidus A."/>
            <person name="Glavina Del Rio T."/>
            <person name="Nolan M."/>
            <person name="Lucas S."/>
            <person name="Chen F."/>
            <person name="Tice H."/>
            <person name="Cheng J.F."/>
            <person name="Bruce D."/>
            <person name="Goodwin L."/>
            <person name="Pitluck S."/>
            <person name="Mikhailova N."/>
            <person name="Pati A."/>
            <person name="Ivanova N."/>
            <person name="Mavromatis K."/>
            <person name="Chen A."/>
            <person name="Palaniappan K."/>
            <person name="Chain P."/>
            <person name="Land M."/>
            <person name="Hauser L."/>
            <person name="Chang Y.J."/>
            <person name="Jeffries C.D."/>
            <person name="Chertkov O."/>
            <person name="Brettin T."/>
            <person name="Detter J.C."/>
            <person name="Han C."/>
            <person name="Ali Z."/>
            <person name="Tindall B.J."/>
            <person name="Goker M."/>
            <person name="Bristow J."/>
            <person name="Eisen J.A."/>
            <person name="Markowitz V."/>
            <person name="Hugenholtz P."/>
            <person name="Kyrpides N.C."/>
            <person name="Klenk H.P."/>
        </authorList>
    </citation>
    <scope>NUCLEOTIDE SEQUENCE [LARGE SCALE GENOMIC DNA]</scope>
    <source>
        <strain evidence="6">DSM 44928 / JCM 14897 / NBRC 102108 / NRRL B-24433 / ID139908</strain>
    </source>
</reference>
<dbReference type="PRINTS" id="PR00864">
    <property type="entry name" value="PREPILNPTASE"/>
</dbReference>
<organism evidence="5 6">
    <name type="scientific">Catenulispora acidiphila (strain DSM 44928 / JCM 14897 / NBRC 102108 / NRRL B-24433 / ID139908)</name>
    <dbReference type="NCBI Taxonomy" id="479433"/>
    <lineage>
        <taxon>Bacteria</taxon>
        <taxon>Bacillati</taxon>
        <taxon>Actinomycetota</taxon>
        <taxon>Actinomycetes</taxon>
        <taxon>Catenulisporales</taxon>
        <taxon>Catenulisporaceae</taxon>
        <taxon>Catenulispora</taxon>
    </lineage>
</organism>
<evidence type="ECO:0000313" key="5">
    <source>
        <dbReference type="EMBL" id="ACU76965.1"/>
    </source>
</evidence>
<evidence type="ECO:0000313" key="6">
    <source>
        <dbReference type="Proteomes" id="UP000000851"/>
    </source>
</evidence>
<evidence type="ECO:0000256" key="3">
    <source>
        <dbReference type="SAM" id="Phobius"/>
    </source>
</evidence>
<dbReference type="GO" id="GO:0005886">
    <property type="term" value="C:plasma membrane"/>
    <property type="evidence" value="ECO:0007669"/>
    <property type="project" value="TreeGrafter"/>
</dbReference>
<feature type="transmembrane region" description="Helical" evidence="3">
    <location>
        <begin position="69"/>
        <end position="88"/>
    </location>
</feature>
<dbReference type="InterPro" id="IPR014032">
    <property type="entry name" value="Peptidase_A24A_bac"/>
</dbReference>
<dbReference type="KEGG" id="cai:Caci_8142"/>
<dbReference type="RefSeq" id="WP_015796690.1">
    <property type="nucleotide sequence ID" value="NC_013131.1"/>
</dbReference>
<dbReference type="AlphaFoldDB" id="C7QIR5"/>
<evidence type="ECO:0000256" key="2">
    <source>
        <dbReference type="RuleBase" id="RU003793"/>
    </source>
</evidence>
<protein>
    <submittedName>
        <fullName evidence="5">Peptidase A24A prepilin type IV</fullName>
    </submittedName>
</protein>
<dbReference type="eggNOG" id="COG1989">
    <property type="taxonomic scope" value="Bacteria"/>
</dbReference>
<feature type="transmembrane region" description="Helical" evidence="3">
    <location>
        <begin position="95"/>
        <end position="114"/>
    </location>
</feature>